<dbReference type="HOGENOM" id="CLU_032303_1_0_11"/>
<dbReference type="RefSeq" id="WP_012014148.1">
    <property type="nucleotide sequence ID" value="NC_009380.1"/>
</dbReference>
<sequence>MMLWAKFFRIRQNLVGSLWFFPLLGLVVGVLLALVVRELDAVITLPSAWEFEPSAAQELLTIVVEVAGVLAGFVVAVSVVVLELHADSFPRYLRLLYRDRFHLAVVTFILGTVSFAFTLLAIGGSAETPQLGAGIAGIFLIVSFVLFVVFLNHLVHQLRPVAVAADVTKTARKLMSAGDQSGGSVVTEEESAGEPTLVIEAQRSGSVQALNEEALVRWASQHGCRLRSKVAAGDYVITGQPVMEVFGTRPSADSTGQIHAMVAMGTERTIERDPAYAVRILVDSAARALSPAINDPTTAVQMLDYVEELLRMIGVKPLGMMRYCDESGQSRLIVPGRTWENYLTLAVTEIREYGADSVQVMRRLRAMLEDLREVLPADRRPAVDAELDRLDQTLAASFGGKVDHDRAAASDRQGIGGPGRG</sequence>
<organism evidence="2 3">
    <name type="scientific">Salinispora tropica (strain ATCC BAA-916 / DSM 44818 / JCM 13857 / NBRC 105044 / CNB-440)</name>
    <dbReference type="NCBI Taxonomy" id="369723"/>
    <lineage>
        <taxon>Bacteria</taxon>
        <taxon>Bacillati</taxon>
        <taxon>Actinomycetota</taxon>
        <taxon>Actinomycetes</taxon>
        <taxon>Micromonosporales</taxon>
        <taxon>Micromonosporaceae</taxon>
        <taxon>Salinispora</taxon>
    </lineage>
</organism>
<evidence type="ECO:0000313" key="2">
    <source>
        <dbReference type="EMBL" id="ABP55370.1"/>
    </source>
</evidence>
<protein>
    <recommendedName>
        <fullName evidence="4">DUF2254 domain-containing protein</fullName>
    </recommendedName>
</protein>
<feature type="transmembrane region" description="Helical" evidence="1">
    <location>
        <begin position="131"/>
        <end position="151"/>
    </location>
</feature>
<dbReference type="Proteomes" id="UP000000235">
    <property type="component" value="Chromosome"/>
</dbReference>
<keyword evidence="1" id="KW-1133">Transmembrane helix</keyword>
<keyword evidence="1" id="KW-0812">Transmembrane</keyword>
<name>A4X920_SALTO</name>
<evidence type="ECO:0008006" key="4">
    <source>
        <dbReference type="Google" id="ProtNLM"/>
    </source>
</evidence>
<evidence type="ECO:0000256" key="1">
    <source>
        <dbReference type="SAM" id="Phobius"/>
    </source>
</evidence>
<feature type="transmembrane region" description="Helical" evidence="1">
    <location>
        <begin position="61"/>
        <end position="82"/>
    </location>
</feature>
<dbReference type="STRING" id="369723.Strop_2932"/>
<dbReference type="KEGG" id="stp:Strop_2932"/>
<dbReference type="InterPro" id="IPR018723">
    <property type="entry name" value="DUF2254_membrane"/>
</dbReference>
<feature type="transmembrane region" description="Helical" evidence="1">
    <location>
        <begin position="103"/>
        <end position="125"/>
    </location>
</feature>
<reference evidence="3" key="1">
    <citation type="journal article" date="2007" name="Proc. Natl. Acad. Sci. U.S.A.">
        <title>Genome sequencing reveals complex secondary metabolome in the marine actinomycete Salinispora tropica.</title>
        <authorList>
            <person name="Udwary D.W."/>
            <person name="Zeigler L."/>
            <person name="Asolkar R.N."/>
            <person name="Singan V."/>
            <person name="Lapidus A."/>
            <person name="Fenical W."/>
            <person name="Jensen P.R."/>
            <person name="Moore B.S."/>
        </authorList>
    </citation>
    <scope>NUCLEOTIDE SEQUENCE [LARGE SCALE GENOMIC DNA]</scope>
    <source>
        <strain evidence="3">ATCC BAA-916 / DSM 44818 / CNB-440</strain>
    </source>
</reference>
<accession>A4X920</accession>
<dbReference type="eggNOG" id="COG4325">
    <property type="taxonomic scope" value="Bacteria"/>
</dbReference>
<keyword evidence="1" id="KW-0472">Membrane</keyword>
<gene>
    <name evidence="2" type="ordered locus">Strop_2932</name>
</gene>
<dbReference type="EMBL" id="CP000667">
    <property type="protein sequence ID" value="ABP55370.1"/>
    <property type="molecule type" value="Genomic_DNA"/>
</dbReference>
<evidence type="ECO:0000313" key="3">
    <source>
        <dbReference type="Proteomes" id="UP000000235"/>
    </source>
</evidence>
<dbReference type="PATRIC" id="fig|369723.5.peg.3020"/>
<keyword evidence="3" id="KW-1185">Reference proteome</keyword>
<proteinExistence type="predicted"/>
<dbReference type="AlphaFoldDB" id="A4X920"/>
<dbReference type="Pfam" id="PF10011">
    <property type="entry name" value="DUF2254"/>
    <property type="match status" value="1"/>
</dbReference>